<dbReference type="InterPro" id="IPR005135">
    <property type="entry name" value="Endo/exonuclease/phosphatase"/>
</dbReference>
<sequence>MVRKERLDEKFHLNTLALIFTLFFSVSTQAEEIKIASWNIAWLGSHEYNQRSEADYQQLAHYAKQLDADVIALQEVESEYWARKVFGDGYDYYFSTKDWVQRVGVAVKKSRGFTVKAKEYKALDIGKVRHGMDVTLTKNGKTLHLLAVHLKSGCFAAPLDNNSIDAMPNSSDKEIRRKEACDKLSRQIKPLEQWINLHAAQDSAYIVLGDFNRRFSQDIALQYSEKKGLWQALNGDGQAALWTPTTTVNSDCWGGYYKDYIDHILFNPKAKKLYVDASFEQLVFKGKYSKELSRNLSDHCPISVKLQLKMST</sequence>
<dbReference type="EMBL" id="BDQM01000029">
    <property type="protein sequence ID" value="GAW97269.1"/>
    <property type="molecule type" value="Genomic_DNA"/>
</dbReference>
<reference evidence="10 11" key="1">
    <citation type="submission" date="2017-06" db="EMBL/GenBank/DDBJ databases">
        <title>Whole Genome Sequences of Colwellia marinimaniae MTCD1.</title>
        <authorList>
            <person name="Kusumoto H."/>
            <person name="Inoue M."/>
            <person name="Tanikawa K."/>
            <person name="Maeji H."/>
            <person name="Cameron J.H."/>
            <person name="Bartlett D.H."/>
        </authorList>
    </citation>
    <scope>NUCLEOTIDE SEQUENCE [LARGE SCALE GENOMIC DNA]</scope>
    <source>
        <strain evidence="10 11">MTCD1</strain>
    </source>
</reference>
<dbReference type="PANTHER" id="PTHR15822:SF4">
    <property type="entry name" value="TYROSYL-DNA PHOSPHODIESTERASE 2"/>
    <property type="match status" value="1"/>
</dbReference>
<keyword evidence="7" id="KW-0460">Magnesium</keyword>
<dbReference type="InterPro" id="IPR051547">
    <property type="entry name" value="TDP2-like"/>
</dbReference>
<comment type="cofactor">
    <cofactor evidence="1">
        <name>Mn(2+)</name>
        <dbReference type="ChEBI" id="CHEBI:29035"/>
    </cofactor>
</comment>
<evidence type="ECO:0000256" key="2">
    <source>
        <dbReference type="ARBA" id="ARBA00001946"/>
    </source>
</evidence>
<evidence type="ECO:0000256" key="1">
    <source>
        <dbReference type="ARBA" id="ARBA00001936"/>
    </source>
</evidence>
<comment type="caution">
    <text evidence="10">The sequence shown here is derived from an EMBL/GenBank/DDBJ whole genome shotgun (WGS) entry which is preliminary data.</text>
</comment>
<gene>
    <name evidence="10" type="ORF">MTCD1_02895</name>
</gene>
<evidence type="ECO:0000256" key="6">
    <source>
        <dbReference type="ARBA" id="ARBA00022801"/>
    </source>
</evidence>
<keyword evidence="6 10" id="KW-0378">Hydrolase</keyword>
<name>A0ABQ0MY50_9GAMM</name>
<protein>
    <submittedName>
        <fullName evidence="10">Hydrolase</fullName>
    </submittedName>
</protein>
<dbReference type="Gene3D" id="3.60.10.10">
    <property type="entry name" value="Endonuclease/exonuclease/phosphatase"/>
    <property type="match status" value="1"/>
</dbReference>
<dbReference type="RefSeq" id="WP_057181318.1">
    <property type="nucleotide sequence ID" value="NZ_BDQM01000029.1"/>
</dbReference>
<feature type="domain" description="Endonuclease/exonuclease/phosphatase" evidence="9">
    <location>
        <begin position="36"/>
        <end position="299"/>
    </location>
</feature>
<dbReference type="Proteomes" id="UP000197068">
    <property type="component" value="Unassembled WGS sequence"/>
</dbReference>
<evidence type="ECO:0000313" key="11">
    <source>
        <dbReference type="Proteomes" id="UP000197068"/>
    </source>
</evidence>
<accession>A0ABQ0MY50</accession>
<organism evidence="10 11">
    <name type="scientific">Colwellia marinimaniae</name>
    <dbReference type="NCBI Taxonomy" id="1513592"/>
    <lineage>
        <taxon>Bacteria</taxon>
        <taxon>Pseudomonadati</taxon>
        <taxon>Pseudomonadota</taxon>
        <taxon>Gammaproteobacteria</taxon>
        <taxon>Alteromonadales</taxon>
        <taxon>Colwelliaceae</taxon>
        <taxon>Colwellia</taxon>
    </lineage>
</organism>
<keyword evidence="11" id="KW-1185">Reference proteome</keyword>
<dbReference type="Pfam" id="PF03372">
    <property type="entry name" value="Exo_endo_phos"/>
    <property type="match status" value="1"/>
</dbReference>
<dbReference type="PANTHER" id="PTHR15822">
    <property type="entry name" value="TRAF AND TNF RECEPTOR-ASSOCIATED PROTEIN"/>
    <property type="match status" value="1"/>
</dbReference>
<keyword evidence="3" id="KW-0540">Nuclease</keyword>
<keyword evidence="8" id="KW-0234">DNA repair</keyword>
<evidence type="ECO:0000259" key="9">
    <source>
        <dbReference type="Pfam" id="PF03372"/>
    </source>
</evidence>
<proteinExistence type="predicted"/>
<evidence type="ECO:0000313" key="10">
    <source>
        <dbReference type="EMBL" id="GAW97269.1"/>
    </source>
</evidence>
<evidence type="ECO:0000256" key="4">
    <source>
        <dbReference type="ARBA" id="ARBA00022723"/>
    </source>
</evidence>
<keyword evidence="4" id="KW-0479">Metal-binding</keyword>
<evidence type="ECO:0000256" key="8">
    <source>
        <dbReference type="ARBA" id="ARBA00023204"/>
    </source>
</evidence>
<dbReference type="GO" id="GO:0016787">
    <property type="term" value="F:hydrolase activity"/>
    <property type="evidence" value="ECO:0007669"/>
    <property type="project" value="UniProtKB-KW"/>
</dbReference>
<evidence type="ECO:0000256" key="5">
    <source>
        <dbReference type="ARBA" id="ARBA00022763"/>
    </source>
</evidence>
<keyword evidence="5" id="KW-0227">DNA damage</keyword>
<dbReference type="InterPro" id="IPR036691">
    <property type="entry name" value="Endo/exonu/phosph_ase_sf"/>
</dbReference>
<evidence type="ECO:0000256" key="7">
    <source>
        <dbReference type="ARBA" id="ARBA00022842"/>
    </source>
</evidence>
<dbReference type="SUPFAM" id="SSF56219">
    <property type="entry name" value="DNase I-like"/>
    <property type="match status" value="1"/>
</dbReference>
<comment type="cofactor">
    <cofactor evidence="2">
        <name>Mg(2+)</name>
        <dbReference type="ChEBI" id="CHEBI:18420"/>
    </cofactor>
</comment>
<evidence type="ECO:0000256" key="3">
    <source>
        <dbReference type="ARBA" id="ARBA00022722"/>
    </source>
</evidence>